<evidence type="ECO:0000256" key="1">
    <source>
        <dbReference type="ARBA" id="ARBA00009902"/>
    </source>
</evidence>
<dbReference type="PANTHER" id="PTHR43101">
    <property type="entry name" value="BETA-FRUCTOSIDASE"/>
    <property type="match status" value="1"/>
</dbReference>
<evidence type="ECO:0000259" key="4">
    <source>
        <dbReference type="Pfam" id="PF00251"/>
    </source>
</evidence>
<dbReference type="OrthoDB" id="9759709at2"/>
<sequence>MSFALTDHWVWDFWHADDGDTHHLFYLHAPKSLGDPELRHRNARIGHATSTDLHHWEDHGEVLRPGAPDDFDGTATWTGSVVRADTGLWSMFYTGSRFLSPYEVTNVETVGRAVSYDLTTWTKFPLEVSANPRWYETLSDGTWHEEAWRDPWIHRDSQGLWHMLITARAAAGTSRDRGVIGHATSPDLERWSVQPPLSAPQAGFAHLEVLQLVTIDHRPALLFSCDTKHLAGHREQSGMGGGIWAVALDSDTLDRPIDLTSATKLTDENLYAGRAIQNRTGQWVLLAFENAHHDGTFVSGISDPLSLHWSPDGTLALSHTPTTVGASR</sequence>
<reference evidence="5 6" key="1">
    <citation type="journal article" date="2014" name="Int. J. Syst. Evol. Microbiol.">
        <title>Arthrobacter pityocampae sp. nov., isolated from Thaumetopoea pityocampa (Lep., Thaumetopoeidae).</title>
        <authorList>
            <person name="Ince I.A."/>
            <person name="Demirbag Z."/>
            <person name="Kati H."/>
        </authorList>
    </citation>
    <scope>NUCLEOTIDE SEQUENCE [LARGE SCALE GENOMIC DNA]</scope>
    <source>
        <strain evidence="5 6">Tp2</strain>
    </source>
</reference>
<comment type="similarity">
    <text evidence="1">Belongs to the glycosyl hydrolase 32 family.</text>
</comment>
<dbReference type="PANTHER" id="PTHR43101:SF1">
    <property type="entry name" value="BETA-FRUCTOSIDASE"/>
    <property type="match status" value="1"/>
</dbReference>
<dbReference type="AlphaFoldDB" id="A0A2S5IU02"/>
<dbReference type="RefSeq" id="WP_104122714.1">
    <property type="nucleotide sequence ID" value="NZ_PRKW01000007.1"/>
</dbReference>
<dbReference type="InterPro" id="IPR013148">
    <property type="entry name" value="Glyco_hydro_32_N"/>
</dbReference>
<organism evidence="5 6">
    <name type="scientific">Arthrobacter pityocampae</name>
    <dbReference type="NCBI Taxonomy" id="547334"/>
    <lineage>
        <taxon>Bacteria</taxon>
        <taxon>Bacillati</taxon>
        <taxon>Actinomycetota</taxon>
        <taxon>Actinomycetes</taxon>
        <taxon>Micrococcales</taxon>
        <taxon>Micrococcaceae</taxon>
        <taxon>Arthrobacter</taxon>
    </lineage>
</organism>
<dbReference type="Pfam" id="PF00251">
    <property type="entry name" value="Glyco_hydro_32N"/>
    <property type="match status" value="1"/>
</dbReference>
<gene>
    <name evidence="5" type="ORF">C4K88_16335</name>
</gene>
<dbReference type="EMBL" id="PRKW01000007">
    <property type="protein sequence ID" value="PPB48020.1"/>
    <property type="molecule type" value="Genomic_DNA"/>
</dbReference>
<keyword evidence="3" id="KW-0326">Glycosidase</keyword>
<evidence type="ECO:0000313" key="6">
    <source>
        <dbReference type="Proteomes" id="UP000239297"/>
    </source>
</evidence>
<dbReference type="GO" id="GO:0016798">
    <property type="term" value="F:hydrolase activity, acting on glycosyl bonds"/>
    <property type="evidence" value="ECO:0007669"/>
    <property type="project" value="UniProtKB-KW"/>
</dbReference>
<keyword evidence="2 5" id="KW-0378">Hydrolase</keyword>
<dbReference type="CDD" id="cd18609">
    <property type="entry name" value="GH32-like"/>
    <property type="match status" value="1"/>
</dbReference>
<evidence type="ECO:0000256" key="3">
    <source>
        <dbReference type="ARBA" id="ARBA00023295"/>
    </source>
</evidence>
<comment type="caution">
    <text evidence="5">The sequence shown here is derived from an EMBL/GenBank/DDBJ whole genome shotgun (WGS) entry which is preliminary data.</text>
</comment>
<dbReference type="Gene3D" id="2.115.10.20">
    <property type="entry name" value="Glycosyl hydrolase domain, family 43"/>
    <property type="match status" value="1"/>
</dbReference>
<keyword evidence="6" id="KW-1185">Reference proteome</keyword>
<dbReference type="InterPro" id="IPR051214">
    <property type="entry name" value="GH32_Enzymes"/>
</dbReference>
<dbReference type="InterPro" id="IPR023296">
    <property type="entry name" value="Glyco_hydro_beta-prop_sf"/>
</dbReference>
<proteinExistence type="inferred from homology"/>
<dbReference type="SUPFAM" id="SSF75005">
    <property type="entry name" value="Arabinanase/levansucrase/invertase"/>
    <property type="match status" value="1"/>
</dbReference>
<accession>A0A2S5IU02</accession>
<protein>
    <submittedName>
        <fullName evidence="5">Glycosyl hydrolase family 32</fullName>
    </submittedName>
</protein>
<evidence type="ECO:0000313" key="5">
    <source>
        <dbReference type="EMBL" id="PPB48020.1"/>
    </source>
</evidence>
<evidence type="ECO:0000256" key="2">
    <source>
        <dbReference type="ARBA" id="ARBA00022801"/>
    </source>
</evidence>
<feature type="domain" description="Glycosyl hydrolase family 32 N-terminal" evidence="4">
    <location>
        <begin position="20"/>
        <end position="290"/>
    </location>
</feature>
<name>A0A2S5IU02_9MICC</name>
<dbReference type="Proteomes" id="UP000239297">
    <property type="component" value="Unassembled WGS sequence"/>
</dbReference>